<comment type="caution">
    <text evidence="3">The sequence shown here is derived from an EMBL/GenBank/DDBJ whole genome shotgun (WGS) entry which is preliminary data.</text>
</comment>
<dbReference type="Proteomes" id="UP001204953">
    <property type="component" value="Unassembled WGS sequence"/>
</dbReference>
<gene>
    <name evidence="3" type="ORF">NJ959_07815</name>
</gene>
<evidence type="ECO:0000256" key="2">
    <source>
        <dbReference type="SAM" id="Phobius"/>
    </source>
</evidence>
<dbReference type="RefSeq" id="WP_254011179.1">
    <property type="nucleotide sequence ID" value="NZ_JAMZMM010000052.1"/>
</dbReference>
<protein>
    <recommendedName>
        <fullName evidence="5">DUF3040 domain-containing protein</fullName>
    </recommendedName>
</protein>
<evidence type="ECO:0000313" key="4">
    <source>
        <dbReference type="Proteomes" id="UP001204953"/>
    </source>
</evidence>
<feature type="transmembrane region" description="Helical" evidence="2">
    <location>
        <begin position="82"/>
        <end position="100"/>
    </location>
</feature>
<reference evidence="3" key="1">
    <citation type="submission" date="2022-06" db="EMBL/GenBank/DDBJ databases">
        <title>New cyanobacteria of genus Symplocastrum in benthos of Lake Baikal.</title>
        <authorList>
            <person name="Sorokovikova E."/>
            <person name="Tikhonova I."/>
            <person name="Krasnopeev A."/>
            <person name="Evseev P."/>
            <person name="Gladkikh A."/>
            <person name="Belykh O."/>
        </authorList>
    </citation>
    <scope>NUCLEOTIDE SEQUENCE</scope>
    <source>
        <strain evidence="3">BBK-W-15</strain>
    </source>
</reference>
<dbReference type="AlphaFoldDB" id="A0AAE3GPJ8"/>
<evidence type="ECO:0008006" key="5">
    <source>
        <dbReference type="Google" id="ProtNLM"/>
    </source>
</evidence>
<proteinExistence type="predicted"/>
<feature type="transmembrane region" description="Helical" evidence="2">
    <location>
        <begin position="59"/>
        <end position="76"/>
    </location>
</feature>
<dbReference type="EMBL" id="JAMZMM010000052">
    <property type="protein sequence ID" value="MCP2728381.1"/>
    <property type="molecule type" value="Genomic_DNA"/>
</dbReference>
<sequence>MNSPNDKEQELKRLEQEIKKREQALRLRELEAEINPPPLYQTVKHEQPEGKLQQWGRKLVLFGKFAAFVVVGYVVVRVSTVIAGLVIVGIIAFIGYKIFLEGKG</sequence>
<accession>A0AAE3GPJ8</accession>
<keyword evidence="1" id="KW-0175">Coiled coil</keyword>
<keyword evidence="2" id="KW-0472">Membrane</keyword>
<name>A0AAE3GPJ8_9CYAN</name>
<feature type="coiled-coil region" evidence="1">
    <location>
        <begin position="4"/>
        <end position="33"/>
    </location>
</feature>
<keyword evidence="2" id="KW-0812">Transmembrane</keyword>
<keyword evidence="4" id="KW-1185">Reference proteome</keyword>
<evidence type="ECO:0000313" key="3">
    <source>
        <dbReference type="EMBL" id="MCP2728381.1"/>
    </source>
</evidence>
<keyword evidence="2" id="KW-1133">Transmembrane helix</keyword>
<organism evidence="3 4">
    <name type="scientific">Limnofasciculus baicalensis BBK-W-15</name>
    <dbReference type="NCBI Taxonomy" id="2699891"/>
    <lineage>
        <taxon>Bacteria</taxon>
        <taxon>Bacillati</taxon>
        <taxon>Cyanobacteriota</taxon>
        <taxon>Cyanophyceae</taxon>
        <taxon>Coleofasciculales</taxon>
        <taxon>Coleofasciculaceae</taxon>
        <taxon>Limnofasciculus</taxon>
        <taxon>Limnofasciculus baicalensis</taxon>
    </lineage>
</organism>
<evidence type="ECO:0000256" key="1">
    <source>
        <dbReference type="SAM" id="Coils"/>
    </source>
</evidence>